<dbReference type="SUPFAM" id="SSF46458">
    <property type="entry name" value="Globin-like"/>
    <property type="match status" value="1"/>
</dbReference>
<dbReference type="GO" id="GO:0020037">
    <property type="term" value="F:heme binding"/>
    <property type="evidence" value="ECO:0007669"/>
    <property type="project" value="InterPro"/>
</dbReference>
<evidence type="ECO:0008006" key="3">
    <source>
        <dbReference type="Google" id="ProtNLM"/>
    </source>
</evidence>
<dbReference type="InterPro" id="IPR009050">
    <property type="entry name" value="Globin-like_sf"/>
</dbReference>
<proteinExistence type="predicted"/>
<dbReference type="Gene3D" id="1.10.490.10">
    <property type="entry name" value="Globins"/>
    <property type="match status" value="1"/>
</dbReference>
<protein>
    <recommendedName>
        <fullName evidence="3">Globin family profile domain-containing protein</fullName>
    </recommendedName>
</protein>
<name>A0AAN4Z708_9BILA</name>
<dbReference type="Proteomes" id="UP001328107">
    <property type="component" value="Unassembled WGS sequence"/>
</dbReference>
<dbReference type="EMBL" id="BTRK01000002">
    <property type="protein sequence ID" value="GMR34289.1"/>
    <property type="molecule type" value="Genomic_DNA"/>
</dbReference>
<keyword evidence="2" id="KW-1185">Reference proteome</keyword>
<gene>
    <name evidence="1" type="ORF">PMAYCL1PPCAC_04484</name>
</gene>
<dbReference type="CDD" id="cd01040">
    <property type="entry name" value="Mb-like"/>
    <property type="match status" value="1"/>
</dbReference>
<reference evidence="2" key="1">
    <citation type="submission" date="2022-10" db="EMBL/GenBank/DDBJ databases">
        <title>Genome assembly of Pristionchus species.</title>
        <authorList>
            <person name="Yoshida K."/>
            <person name="Sommer R.J."/>
        </authorList>
    </citation>
    <scope>NUCLEOTIDE SEQUENCE [LARGE SCALE GENOMIC DNA]</scope>
    <source>
        <strain evidence="2">RS5460</strain>
    </source>
</reference>
<organism evidence="1 2">
    <name type="scientific">Pristionchus mayeri</name>
    <dbReference type="NCBI Taxonomy" id="1317129"/>
    <lineage>
        <taxon>Eukaryota</taxon>
        <taxon>Metazoa</taxon>
        <taxon>Ecdysozoa</taxon>
        <taxon>Nematoda</taxon>
        <taxon>Chromadorea</taxon>
        <taxon>Rhabditida</taxon>
        <taxon>Rhabditina</taxon>
        <taxon>Diplogasteromorpha</taxon>
        <taxon>Diplogasteroidea</taxon>
        <taxon>Neodiplogasteridae</taxon>
        <taxon>Pristionchus</taxon>
    </lineage>
</organism>
<dbReference type="InterPro" id="IPR012292">
    <property type="entry name" value="Globin/Proto"/>
</dbReference>
<sequence length="171" mass="19971">MGSFLSRLRGRPRILPTRVKAVWDEHIIDHAEYFHKVLLNVCARDEGIRDILSSRNKYTKSEDEIDFVLRLLAERIEIFFNGLITDEILGNSNEMKQVCYQMGKQHASYATDTFKLVYWDEFTLAMIEVLEDSGSIGRDDLRAWQTLLHFVNENMQEGYFDARTDNSDRAV</sequence>
<dbReference type="GO" id="GO:0019825">
    <property type="term" value="F:oxygen binding"/>
    <property type="evidence" value="ECO:0007669"/>
    <property type="project" value="InterPro"/>
</dbReference>
<comment type="caution">
    <text evidence="1">The sequence shown here is derived from an EMBL/GenBank/DDBJ whole genome shotgun (WGS) entry which is preliminary data.</text>
</comment>
<dbReference type="AlphaFoldDB" id="A0AAN4Z708"/>
<dbReference type="InterPro" id="IPR044399">
    <property type="entry name" value="Mb-like_M"/>
</dbReference>
<accession>A0AAN4Z708</accession>
<evidence type="ECO:0000313" key="2">
    <source>
        <dbReference type="Proteomes" id="UP001328107"/>
    </source>
</evidence>
<evidence type="ECO:0000313" key="1">
    <source>
        <dbReference type="EMBL" id="GMR34289.1"/>
    </source>
</evidence>